<dbReference type="OrthoDB" id="2692435at2759"/>
<dbReference type="Proteomes" id="UP001140091">
    <property type="component" value="Unassembled WGS sequence"/>
</dbReference>
<sequence>MSLSVIFGIFALTGGQVICAPSKSTPSRSYSYIMYDTTVQFLKGQVMPASLHVYQEPGTVVLPPNTVVVLIAKFAPLSPSNASAPNIALLDAIQLFPFPGNPSDPAYQTHIPNFNHPFIFGVGNVLAPAQVLPDGQSRMFNVSIPDYIRDQLHESSLHDTAFATPLLADDIERFEVAASEYDKNEGVGSDVLNNTLPTSIYREIQTFKTLAEKWSALSSMFEHRGNVVQFDILAKLQNARYQGGSMRSFLSQLTEWRNQLLDNDYTLSDSQFVTYITSSLASNTEYRTLISAIEGAAEIANASLTSDVLKRRLIAEHEARNGINSNATTSGSGSTALAASHSKDTKGGKKKKNEYFCTICNVNGHSKERCYAEGGGKAHQAPEWYKKKQAKRLAQEGKTSNTASTTTTTTKTANVSSTTYSCVAEGLLNTSTIAMSATTNEYQGIILDCGASDHFTPYRHLLTDYVEIQEHTRVADNCATYVAGKGTMVVELPMGSGQPSIKLTLTNVYCVPSFVYTLISTTRMDLAGYTIL</sequence>
<organism evidence="4 5">
    <name type="scientific">Candolleomyces eurysporus</name>
    <dbReference type="NCBI Taxonomy" id="2828524"/>
    <lineage>
        <taxon>Eukaryota</taxon>
        <taxon>Fungi</taxon>
        <taxon>Dikarya</taxon>
        <taxon>Basidiomycota</taxon>
        <taxon>Agaricomycotina</taxon>
        <taxon>Agaricomycetes</taxon>
        <taxon>Agaricomycetidae</taxon>
        <taxon>Agaricales</taxon>
        <taxon>Agaricineae</taxon>
        <taxon>Psathyrellaceae</taxon>
        <taxon>Candolleomyces</taxon>
    </lineage>
</organism>
<evidence type="ECO:0000256" key="2">
    <source>
        <dbReference type="SAM" id="SignalP"/>
    </source>
</evidence>
<evidence type="ECO:0000256" key="1">
    <source>
        <dbReference type="SAM" id="MobiDB-lite"/>
    </source>
</evidence>
<evidence type="ECO:0000259" key="3">
    <source>
        <dbReference type="PROSITE" id="PS50835"/>
    </source>
</evidence>
<reference evidence="4" key="1">
    <citation type="submission" date="2022-06" db="EMBL/GenBank/DDBJ databases">
        <title>Genome Sequence of Candolleomyces eurysporus.</title>
        <authorList>
            <person name="Buettner E."/>
        </authorList>
    </citation>
    <scope>NUCLEOTIDE SEQUENCE</scope>
    <source>
        <strain evidence="4">VTCC 930004</strain>
    </source>
</reference>
<dbReference type="Pfam" id="PF14223">
    <property type="entry name" value="Retrotran_gag_2"/>
    <property type="match status" value="1"/>
</dbReference>
<feature type="chain" id="PRO_5040958496" description="Ig-like domain-containing protein" evidence="2">
    <location>
        <begin position="16"/>
        <end position="532"/>
    </location>
</feature>
<dbReference type="EMBL" id="JANBPK010000907">
    <property type="protein sequence ID" value="KAJ2929035.1"/>
    <property type="molecule type" value="Genomic_DNA"/>
</dbReference>
<dbReference type="PROSITE" id="PS50835">
    <property type="entry name" value="IG_LIKE"/>
    <property type="match status" value="1"/>
</dbReference>
<dbReference type="Pfam" id="PF22936">
    <property type="entry name" value="Pol_BBD"/>
    <property type="match status" value="1"/>
</dbReference>
<feature type="non-terminal residue" evidence="4">
    <location>
        <position position="1"/>
    </location>
</feature>
<dbReference type="AlphaFoldDB" id="A0A9W8JDS2"/>
<proteinExistence type="predicted"/>
<keyword evidence="5" id="KW-1185">Reference proteome</keyword>
<feature type="signal peptide" evidence="2">
    <location>
        <begin position="1"/>
        <end position="15"/>
    </location>
</feature>
<keyword evidence="2" id="KW-0732">Signal</keyword>
<dbReference type="InterPro" id="IPR007110">
    <property type="entry name" value="Ig-like_dom"/>
</dbReference>
<comment type="caution">
    <text evidence="4">The sequence shown here is derived from an EMBL/GenBank/DDBJ whole genome shotgun (WGS) entry which is preliminary data.</text>
</comment>
<feature type="compositionally biased region" description="Low complexity" evidence="1">
    <location>
        <begin position="323"/>
        <end position="340"/>
    </location>
</feature>
<gene>
    <name evidence="4" type="ORF">H1R20_g8058</name>
</gene>
<accession>A0A9W8JDS2</accession>
<evidence type="ECO:0000313" key="5">
    <source>
        <dbReference type="Proteomes" id="UP001140091"/>
    </source>
</evidence>
<feature type="region of interest" description="Disordered" evidence="1">
    <location>
        <begin position="323"/>
        <end position="350"/>
    </location>
</feature>
<feature type="region of interest" description="Disordered" evidence="1">
    <location>
        <begin position="388"/>
        <end position="410"/>
    </location>
</feature>
<protein>
    <recommendedName>
        <fullName evidence="3">Ig-like domain-containing protein</fullName>
    </recommendedName>
</protein>
<dbReference type="InterPro" id="IPR054722">
    <property type="entry name" value="PolX-like_BBD"/>
</dbReference>
<feature type="compositionally biased region" description="Low complexity" evidence="1">
    <location>
        <begin position="398"/>
        <end position="410"/>
    </location>
</feature>
<evidence type="ECO:0000313" key="4">
    <source>
        <dbReference type="EMBL" id="KAJ2929035.1"/>
    </source>
</evidence>
<name>A0A9W8JDS2_9AGAR</name>
<feature type="domain" description="Ig-like" evidence="3">
    <location>
        <begin position="370"/>
        <end position="440"/>
    </location>
</feature>